<dbReference type="EMBL" id="LCWF01000013">
    <property type="protein sequence ID" value="KKY28419.1"/>
    <property type="molecule type" value="Genomic_DNA"/>
</dbReference>
<keyword evidence="3" id="KW-1185">Reference proteome</keyword>
<reference evidence="2 3" key="1">
    <citation type="submission" date="2015-05" db="EMBL/GenBank/DDBJ databases">
        <title>Distinctive expansion of gene families associated with plant cell wall degradation and secondary metabolism in the genomes of grapevine trunk pathogens.</title>
        <authorList>
            <person name="Lawrence D.P."/>
            <person name="Travadon R."/>
            <person name="Rolshausen P.E."/>
            <person name="Baumgartner K."/>
        </authorList>
    </citation>
    <scope>NUCLEOTIDE SEQUENCE [LARGE SCALE GENOMIC DNA]</scope>
    <source>
        <strain evidence="2">UCRPC4</strain>
    </source>
</reference>
<reference evidence="2 3" key="2">
    <citation type="submission" date="2015-05" db="EMBL/GenBank/DDBJ databases">
        <authorList>
            <person name="Morales-Cruz A."/>
            <person name="Amrine K.C."/>
            <person name="Cantu D."/>
        </authorList>
    </citation>
    <scope>NUCLEOTIDE SEQUENCE [LARGE SCALE GENOMIC DNA]</scope>
    <source>
        <strain evidence="2">UCRPC4</strain>
    </source>
</reference>
<evidence type="ECO:0000313" key="2">
    <source>
        <dbReference type="EMBL" id="KKY28419.1"/>
    </source>
</evidence>
<feature type="compositionally biased region" description="Low complexity" evidence="1">
    <location>
        <begin position="18"/>
        <end position="27"/>
    </location>
</feature>
<protein>
    <submittedName>
        <fullName evidence="2">Uncharacterized protein</fullName>
    </submittedName>
</protein>
<sequence length="406" mass="45249">MPNCGTKLDSSSTCKAGSSGTVSESSSIPAETAVGSPWIPRQSSSIPTHLSFPDSYRIPGQFLSLIGVIQAEVIHPLILPNAAFEGTQDEEAEDFKAIVRRRKAINPTPMTNLFKLVMVGVDLLEQGSIKSGFASLEAAFREIRPALMEPSPGNIANLLFCILYALDKNQIHVAEMIARYVYLQSNSIFGLTHPFTLWSRLLTQNGTWCSKSILHVAKVADTDATTMHFGPLDSWSIAKRQGLIQWNIGMENLSFTQINACHESLLRTCSLSRRVNVRTYIDCRRAYGWHLDENGHYQAAEEVLSDTPRQMYENYAHRDDTITAITAVVEDVVKYIAKQGEYSRANTLLEEALDRARAFLSGDDPVMIHLLKTAVLFQREHGTADAARAVEEDLNKSLERFQLEEQ</sequence>
<organism evidence="2 3">
    <name type="scientific">Phaeomoniella chlamydospora</name>
    <name type="common">Phaeoacremonium chlamydosporum</name>
    <dbReference type="NCBI Taxonomy" id="158046"/>
    <lineage>
        <taxon>Eukaryota</taxon>
        <taxon>Fungi</taxon>
        <taxon>Dikarya</taxon>
        <taxon>Ascomycota</taxon>
        <taxon>Pezizomycotina</taxon>
        <taxon>Eurotiomycetes</taxon>
        <taxon>Chaetothyriomycetidae</taxon>
        <taxon>Phaeomoniellales</taxon>
        <taxon>Phaeomoniellaceae</taxon>
        <taxon>Phaeomoniella</taxon>
    </lineage>
</organism>
<proteinExistence type="predicted"/>
<gene>
    <name evidence="2" type="ORF">UCRPC4_g00586</name>
</gene>
<dbReference type="AlphaFoldDB" id="A0A0G2F282"/>
<dbReference type="Proteomes" id="UP000053317">
    <property type="component" value="Unassembled WGS sequence"/>
</dbReference>
<accession>A0A0G2F282</accession>
<evidence type="ECO:0000256" key="1">
    <source>
        <dbReference type="SAM" id="MobiDB-lite"/>
    </source>
</evidence>
<feature type="region of interest" description="Disordered" evidence="1">
    <location>
        <begin position="1"/>
        <end position="36"/>
    </location>
</feature>
<comment type="caution">
    <text evidence="2">The sequence shown here is derived from an EMBL/GenBank/DDBJ whole genome shotgun (WGS) entry which is preliminary data.</text>
</comment>
<name>A0A0G2F282_PHACM</name>
<evidence type="ECO:0000313" key="3">
    <source>
        <dbReference type="Proteomes" id="UP000053317"/>
    </source>
</evidence>